<name>A0ACC2X0T8_9TREE</name>
<reference evidence="1" key="1">
    <citation type="submission" date="2023-04" db="EMBL/GenBank/DDBJ databases">
        <title>Draft Genome sequencing of Naganishia species isolated from polar environments using Oxford Nanopore Technology.</title>
        <authorList>
            <person name="Leo P."/>
            <person name="Venkateswaran K."/>
        </authorList>
    </citation>
    <scope>NUCLEOTIDE SEQUENCE</scope>
    <source>
        <strain evidence="1">DBVPG 5303</strain>
    </source>
</reference>
<gene>
    <name evidence="1" type="ORF">QFC24_006398</name>
</gene>
<evidence type="ECO:0000313" key="1">
    <source>
        <dbReference type="EMBL" id="KAJ9117684.1"/>
    </source>
</evidence>
<dbReference type="Proteomes" id="UP001234202">
    <property type="component" value="Unassembled WGS sequence"/>
</dbReference>
<proteinExistence type="predicted"/>
<dbReference type="EMBL" id="JASBWV010000031">
    <property type="protein sequence ID" value="KAJ9117684.1"/>
    <property type="molecule type" value="Genomic_DNA"/>
</dbReference>
<sequence length="246" mass="27176">MTSEDLNSDDPVHTTYTIYRAPNGGDPDRHMFLGHFYDWVEAELNRKGSLHEKEVYLEWKVDEANSSFVTAMGQPNLGSALERGGLIEYEPYSGGDLELKEGTCPGTGRRYYLKYPGRDGQAPLMNVPCPLTKESRRSIEAPSIDCSDPCEGGNHAHAEAPEEGDHSTQRKASEKPEDEEAVTGQPTEECATSETKLYDQKATNEEVLEAFTILGVCPICFLALIIKDETGQVMSKGSLPDDDQRP</sequence>
<comment type="caution">
    <text evidence="1">The sequence shown here is derived from an EMBL/GenBank/DDBJ whole genome shotgun (WGS) entry which is preliminary data.</text>
</comment>
<evidence type="ECO:0000313" key="2">
    <source>
        <dbReference type="Proteomes" id="UP001234202"/>
    </source>
</evidence>
<accession>A0ACC2X0T8</accession>
<protein>
    <submittedName>
        <fullName evidence="1">Uncharacterized protein</fullName>
    </submittedName>
</protein>
<keyword evidence="2" id="KW-1185">Reference proteome</keyword>
<organism evidence="1 2">
    <name type="scientific">Naganishia onofrii</name>
    <dbReference type="NCBI Taxonomy" id="1851511"/>
    <lineage>
        <taxon>Eukaryota</taxon>
        <taxon>Fungi</taxon>
        <taxon>Dikarya</taxon>
        <taxon>Basidiomycota</taxon>
        <taxon>Agaricomycotina</taxon>
        <taxon>Tremellomycetes</taxon>
        <taxon>Filobasidiales</taxon>
        <taxon>Filobasidiaceae</taxon>
        <taxon>Naganishia</taxon>
    </lineage>
</organism>